<accession>A0A1A9VTB6</accession>
<sequence>MKLKKNITGKAVKAKTPSITMVSPKTKRLPASAYAKNVATLLPIQLNILRPTVQRMQTIQKIEVFNKRFLLLQIFISYHHKNGTMFSRFVIWDLSYSTNATIDIQINDRKAKNLDNFYDLLLIASERG</sequence>
<evidence type="ECO:0000313" key="1">
    <source>
        <dbReference type="EnsemblMetazoa" id="GAUT046843-PA"/>
    </source>
</evidence>
<protein>
    <submittedName>
        <fullName evidence="1">Uncharacterized protein</fullName>
    </submittedName>
</protein>
<keyword evidence="2" id="KW-1185">Reference proteome</keyword>
<dbReference type="AlphaFoldDB" id="A0A1A9VTB6"/>
<reference evidence="1" key="1">
    <citation type="submission" date="2020-05" db="UniProtKB">
        <authorList>
            <consortium name="EnsemblMetazoa"/>
        </authorList>
    </citation>
    <scope>IDENTIFICATION</scope>
    <source>
        <strain evidence="1">TTRI</strain>
    </source>
</reference>
<dbReference type="VEuPathDB" id="VectorBase:GAUT046843"/>
<proteinExistence type="predicted"/>
<name>A0A1A9VTB6_GLOAU</name>
<evidence type="ECO:0000313" key="2">
    <source>
        <dbReference type="Proteomes" id="UP000078200"/>
    </source>
</evidence>
<organism evidence="1 2">
    <name type="scientific">Glossina austeni</name>
    <name type="common">Savannah tsetse fly</name>
    <dbReference type="NCBI Taxonomy" id="7395"/>
    <lineage>
        <taxon>Eukaryota</taxon>
        <taxon>Metazoa</taxon>
        <taxon>Ecdysozoa</taxon>
        <taxon>Arthropoda</taxon>
        <taxon>Hexapoda</taxon>
        <taxon>Insecta</taxon>
        <taxon>Pterygota</taxon>
        <taxon>Neoptera</taxon>
        <taxon>Endopterygota</taxon>
        <taxon>Diptera</taxon>
        <taxon>Brachycera</taxon>
        <taxon>Muscomorpha</taxon>
        <taxon>Hippoboscoidea</taxon>
        <taxon>Glossinidae</taxon>
        <taxon>Glossina</taxon>
    </lineage>
</organism>
<dbReference type="Proteomes" id="UP000078200">
    <property type="component" value="Unassembled WGS sequence"/>
</dbReference>
<dbReference type="EnsemblMetazoa" id="GAUT046843-RA">
    <property type="protein sequence ID" value="GAUT046843-PA"/>
    <property type="gene ID" value="GAUT046843"/>
</dbReference>